<comment type="caution">
    <text evidence="2">The sequence shown here is derived from an EMBL/GenBank/DDBJ whole genome shotgun (WGS) entry which is preliminary data.</text>
</comment>
<keyword evidence="1" id="KW-1133">Transmembrane helix</keyword>
<gene>
    <name evidence="2" type="ORF">FHT02_004009</name>
</gene>
<proteinExistence type="predicted"/>
<evidence type="ECO:0000256" key="1">
    <source>
        <dbReference type="SAM" id="Phobius"/>
    </source>
</evidence>
<evidence type="ECO:0000313" key="2">
    <source>
        <dbReference type="EMBL" id="MBB5712749.1"/>
    </source>
</evidence>
<accession>A0A840YSS5</accession>
<evidence type="ECO:0000313" key="3">
    <source>
        <dbReference type="Proteomes" id="UP000527143"/>
    </source>
</evidence>
<name>A0A840YSS5_9SPHN</name>
<sequence length="196" mass="21815">MRERHRERSARAGRTVWNDARSRVELGSSFRAHPAQKWIFGLGAVLALIPFVMDAKRSGWLPDLEQSIPFPKSGSVTISADLDPKTAISKFRVTTKKANAVVQLLDPSSGRHIISIYVERNDSVTVPVPSGTFRVNIIEGNKWHGPKRFFGSSTAYETVAQNMTVEPGWTRGIDLHRTVNGNLKTKLNITDPEPLL</sequence>
<keyword evidence="1" id="KW-0472">Membrane</keyword>
<protein>
    <submittedName>
        <fullName evidence="2">Uncharacterized protein</fullName>
    </submittedName>
</protein>
<keyword evidence="1" id="KW-0812">Transmembrane</keyword>
<dbReference type="EMBL" id="JACIJF010000024">
    <property type="protein sequence ID" value="MBB5712749.1"/>
    <property type="molecule type" value="Genomic_DNA"/>
</dbReference>
<reference evidence="2 3" key="1">
    <citation type="submission" date="2020-08" db="EMBL/GenBank/DDBJ databases">
        <title>Genomic Encyclopedia of Type Strains, Phase IV (KMG-IV): sequencing the most valuable type-strain genomes for metagenomic binning, comparative biology and taxonomic classification.</title>
        <authorList>
            <person name="Goeker M."/>
        </authorList>
    </citation>
    <scope>NUCLEOTIDE SEQUENCE [LARGE SCALE GENOMIC DNA]</scope>
    <source>
        <strain evidence="2 3">DSM 26736</strain>
    </source>
</reference>
<dbReference type="AlphaFoldDB" id="A0A840YSS5"/>
<organism evidence="2 3">
    <name type="scientific">Sphingomonas xinjiangensis</name>
    <dbReference type="NCBI Taxonomy" id="643568"/>
    <lineage>
        <taxon>Bacteria</taxon>
        <taxon>Pseudomonadati</taxon>
        <taxon>Pseudomonadota</taxon>
        <taxon>Alphaproteobacteria</taxon>
        <taxon>Sphingomonadales</taxon>
        <taxon>Sphingomonadaceae</taxon>
        <taxon>Sphingomonas</taxon>
    </lineage>
</organism>
<dbReference type="Proteomes" id="UP000527143">
    <property type="component" value="Unassembled WGS sequence"/>
</dbReference>
<feature type="transmembrane region" description="Helical" evidence="1">
    <location>
        <begin position="35"/>
        <end position="53"/>
    </location>
</feature>
<keyword evidence="3" id="KW-1185">Reference proteome</keyword>